<accession>A0A9X3IUX2</accession>
<dbReference type="InterPro" id="IPR000073">
    <property type="entry name" value="AB_hydrolase_1"/>
</dbReference>
<evidence type="ECO:0000313" key="2">
    <source>
        <dbReference type="EMBL" id="MCY0967374.1"/>
    </source>
</evidence>
<keyword evidence="3" id="KW-1185">Reference proteome</keyword>
<dbReference type="AlphaFoldDB" id="A0A9X3IUX2"/>
<dbReference type="Pfam" id="PF00561">
    <property type="entry name" value="Abhydrolase_1"/>
    <property type="match status" value="1"/>
</dbReference>
<feature type="domain" description="AB hydrolase-1" evidence="1">
    <location>
        <begin position="36"/>
        <end position="258"/>
    </location>
</feature>
<dbReference type="GO" id="GO:0016020">
    <property type="term" value="C:membrane"/>
    <property type="evidence" value="ECO:0007669"/>
    <property type="project" value="TreeGrafter"/>
</dbReference>
<dbReference type="InterPro" id="IPR029058">
    <property type="entry name" value="AB_hydrolase_fold"/>
</dbReference>
<dbReference type="GO" id="GO:0016787">
    <property type="term" value="F:hydrolase activity"/>
    <property type="evidence" value="ECO:0007669"/>
    <property type="project" value="UniProtKB-KW"/>
</dbReference>
<dbReference type="Proteomes" id="UP001150830">
    <property type="component" value="Unassembled WGS sequence"/>
</dbReference>
<keyword evidence="2" id="KW-0378">Hydrolase</keyword>
<comment type="caution">
    <text evidence="2">The sequence shown here is derived from an EMBL/GenBank/DDBJ whole genome shotgun (WGS) entry which is preliminary data.</text>
</comment>
<protein>
    <submittedName>
        <fullName evidence="2">Alpha/beta hydrolase</fullName>
    </submittedName>
</protein>
<dbReference type="SUPFAM" id="SSF53474">
    <property type="entry name" value="alpha/beta-Hydrolases"/>
    <property type="match status" value="1"/>
</dbReference>
<evidence type="ECO:0000313" key="3">
    <source>
        <dbReference type="Proteomes" id="UP001150830"/>
    </source>
</evidence>
<dbReference type="EMBL" id="JAPNOA010000059">
    <property type="protein sequence ID" value="MCY0967374.1"/>
    <property type="molecule type" value="Genomic_DNA"/>
</dbReference>
<gene>
    <name evidence="2" type="ORF">OUO13_19515</name>
</gene>
<dbReference type="Gene3D" id="3.40.50.1820">
    <property type="entry name" value="alpha/beta hydrolase"/>
    <property type="match status" value="1"/>
</dbReference>
<dbReference type="RefSeq" id="WP_283175574.1">
    <property type="nucleotide sequence ID" value="NZ_JAPNOA010000059.1"/>
</dbReference>
<dbReference type="InterPro" id="IPR050266">
    <property type="entry name" value="AB_hydrolase_sf"/>
</dbReference>
<dbReference type="PANTHER" id="PTHR43798">
    <property type="entry name" value="MONOACYLGLYCEROL LIPASE"/>
    <property type="match status" value="1"/>
</dbReference>
<sequence length="293" mass="32279">MTPVQPTRIDYLYQSPEGPLTGSYLLWEPEGPARKLVLCVHGLTRNAHDFDYLARALVADGYRVVSADVVGRGDSQWLEHPEHYGYPLYIGQMQQLLQQLLLKYQVTTLDWVGTSMGGLIGMMIAAHPASPIEHLVMNDVGWFIPKEALQRLASYVGKDSGFADEAAVERYLRVVAAPFGPLTDEQWQHLAHHSAEPDPVHPGTLRLRYDPTIANAFANVPILTDVDLSPVWTAVTTRVLLIRGGVSDLLLPETARQMAAQSNVQLAEFPGIGHAPALMARDQILAIKGFLTS</sequence>
<reference evidence="2" key="1">
    <citation type="submission" date="2022-11" db="EMBL/GenBank/DDBJ databases">
        <title>Parathalassolutuus dongxingensis gen. nov., sp. nov., a novel member of family Oceanospirillaceae isolated from a coastal shrimp pond in Guangxi, China.</title>
        <authorList>
            <person name="Chen H."/>
        </authorList>
    </citation>
    <scope>NUCLEOTIDE SEQUENCE</scope>
    <source>
        <strain evidence="2">G-43</strain>
    </source>
</reference>
<evidence type="ECO:0000259" key="1">
    <source>
        <dbReference type="Pfam" id="PF00561"/>
    </source>
</evidence>
<name>A0A9X3IUX2_9GAMM</name>
<organism evidence="2 3">
    <name type="scientific">Parathalassolituus penaei</name>
    <dbReference type="NCBI Taxonomy" id="2997323"/>
    <lineage>
        <taxon>Bacteria</taxon>
        <taxon>Pseudomonadati</taxon>
        <taxon>Pseudomonadota</taxon>
        <taxon>Gammaproteobacteria</taxon>
        <taxon>Oceanospirillales</taxon>
        <taxon>Oceanospirillaceae</taxon>
        <taxon>Parathalassolituus</taxon>
    </lineage>
</organism>
<proteinExistence type="predicted"/>
<dbReference type="PANTHER" id="PTHR43798:SF33">
    <property type="entry name" value="HYDROLASE, PUTATIVE (AFU_ORTHOLOGUE AFUA_2G14860)-RELATED"/>
    <property type="match status" value="1"/>
</dbReference>
<dbReference type="PRINTS" id="PR00111">
    <property type="entry name" value="ABHYDROLASE"/>
</dbReference>